<dbReference type="Proteomes" id="UP000027265">
    <property type="component" value="Unassembled WGS sequence"/>
</dbReference>
<dbReference type="Gene3D" id="3.80.10.10">
    <property type="entry name" value="Ribonuclease Inhibitor"/>
    <property type="match status" value="1"/>
</dbReference>
<keyword evidence="2" id="KW-1185">Reference proteome</keyword>
<gene>
    <name evidence="1" type="ORF">JAAARDRAFT_199233</name>
</gene>
<dbReference type="InterPro" id="IPR032675">
    <property type="entry name" value="LRR_dom_sf"/>
</dbReference>
<reference evidence="2" key="1">
    <citation type="journal article" date="2014" name="Proc. Natl. Acad. Sci. U.S.A.">
        <title>Extensive sampling of basidiomycete genomes demonstrates inadequacy of the white-rot/brown-rot paradigm for wood decay fungi.</title>
        <authorList>
            <person name="Riley R."/>
            <person name="Salamov A.A."/>
            <person name="Brown D.W."/>
            <person name="Nagy L.G."/>
            <person name="Floudas D."/>
            <person name="Held B.W."/>
            <person name="Levasseur A."/>
            <person name="Lombard V."/>
            <person name="Morin E."/>
            <person name="Otillar R."/>
            <person name="Lindquist E.A."/>
            <person name="Sun H."/>
            <person name="LaButti K.M."/>
            <person name="Schmutz J."/>
            <person name="Jabbour D."/>
            <person name="Luo H."/>
            <person name="Baker S.E."/>
            <person name="Pisabarro A.G."/>
            <person name="Walton J.D."/>
            <person name="Blanchette R.A."/>
            <person name="Henrissat B."/>
            <person name="Martin F."/>
            <person name="Cullen D."/>
            <person name="Hibbett D.S."/>
            <person name="Grigoriev I.V."/>
        </authorList>
    </citation>
    <scope>NUCLEOTIDE SEQUENCE [LARGE SCALE GENOMIC DNA]</scope>
    <source>
        <strain evidence="2">MUCL 33604</strain>
    </source>
</reference>
<sequence length="217" mass="25003">MTHWPHLENLYLYSNPNSPSTPGLGEGLPSPLPSLKGLVIRNCSDAGLFRQLLSLSPNVEQLSVNIRERKQMSEILNAMLSSKNSLRHLHLQALRLKAEFRRTRVAEMPLSFYNALPNLTRLRFLKLTDTFFPPDLLTKTLPPSLEILVIFLFSDDYPALASALEDRGWLPNLRKLTVQAPSPARHRTRRYWHQKETKNVVRQCKIRKCEWHSMVLG</sequence>
<name>A0A067PL51_9AGAM</name>
<dbReference type="AlphaFoldDB" id="A0A067PL51"/>
<protein>
    <recommendedName>
        <fullName evidence="3">F-box domain-containing protein</fullName>
    </recommendedName>
</protein>
<proteinExistence type="predicted"/>
<evidence type="ECO:0000313" key="2">
    <source>
        <dbReference type="Proteomes" id="UP000027265"/>
    </source>
</evidence>
<evidence type="ECO:0000313" key="1">
    <source>
        <dbReference type="EMBL" id="KDQ51191.1"/>
    </source>
</evidence>
<dbReference type="InParanoid" id="A0A067PL51"/>
<dbReference type="SUPFAM" id="SSF52047">
    <property type="entry name" value="RNI-like"/>
    <property type="match status" value="1"/>
</dbReference>
<accession>A0A067PL51</accession>
<dbReference type="EMBL" id="KL197750">
    <property type="protein sequence ID" value="KDQ51191.1"/>
    <property type="molecule type" value="Genomic_DNA"/>
</dbReference>
<organism evidence="1 2">
    <name type="scientific">Jaapia argillacea MUCL 33604</name>
    <dbReference type="NCBI Taxonomy" id="933084"/>
    <lineage>
        <taxon>Eukaryota</taxon>
        <taxon>Fungi</taxon>
        <taxon>Dikarya</taxon>
        <taxon>Basidiomycota</taxon>
        <taxon>Agaricomycotina</taxon>
        <taxon>Agaricomycetes</taxon>
        <taxon>Agaricomycetidae</taxon>
        <taxon>Jaapiales</taxon>
        <taxon>Jaapiaceae</taxon>
        <taxon>Jaapia</taxon>
    </lineage>
</organism>
<evidence type="ECO:0008006" key="3">
    <source>
        <dbReference type="Google" id="ProtNLM"/>
    </source>
</evidence>
<dbReference type="HOGENOM" id="CLU_1272473_0_0_1"/>